<sequence>MTQNTPVPAPAPRPLSRSDERLWAIFAHVGPLVLAALSVGLLGVLAPLVIWLVLRDRSAYVAEQAKEALNFQIGVLLATVVGLFLRNVLGHVPLIGWLFGATGWVLLTVVWLGALVLAILAAVAVNRFEHYRYPLSLRLVR</sequence>
<dbReference type="OrthoDB" id="9808930at2"/>
<accession>A0A2A9EYM0</accession>
<keyword evidence="2 5" id="KW-0812">Transmembrane</keyword>
<name>A0A2A9EYM0_9MICO</name>
<evidence type="ECO:0000256" key="5">
    <source>
        <dbReference type="SAM" id="Phobius"/>
    </source>
</evidence>
<gene>
    <name evidence="6" type="ORF">ATJ88_2347</name>
</gene>
<comment type="caution">
    <text evidence="6">The sequence shown here is derived from an EMBL/GenBank/DDBJ whole genome shotgun (WGS) entry which is preliminary data.</text>
</comment>
<reference evidence="6 7" key="1">
    <citation type="submission" date="2017-10" db="EMBL/GenBank/DDBJ databases">
        <title>Sequencing the genomes of 1000 actinobacteria strains.</title>
        <authorList>
            <person name="Klenk H.-P."/>
        </authorList>
    </citation>
    <scope>NUCLEOTIDE SEQUENCE [LARGE SCALE GENOMIC DNA]</scope>
    <source>
        <strain evidence="6 7">DSM 21863</strain>
    </source>
</reference>
<feature type="transmembrane region" description="Helical" evidence="5">
    <location>
        <begin position="22"/>
        <end position="54"/>
    </location>
</feature>
<comment type="subcellular location">
    <subcellularLocation>
        <location evidence="1">Membrane</location>
        <topology evidence="1">Multi-pass membrane protein</topology>
    </subcellularLocation>
</comment>
<organism evidence="6 7">
    <name type="scientific">Isoptericola jiangsuensis</name>
    <dbReference type="NCBI Taxonomy" id="548579"/>
    <lineage>
        <taxon>Bacteria</taxon>
        <taxon>Bacillati</taxon>
        <taxon>Actinomycetota</taxon>
        <taxon>Actinomycetes</taxon>
        <taxon>Micrococcales</taxon>
        <taxon>Promicromonosporaceae</taxon>
        <taxon>Isoptericola</taxon>
    </lineage>
</organism>
<feature type="transmembrane region" description="Helical" evidence="5">
    <location>
        <begin position="75"/>
        <end position="98"/>
    </location>
</feature>
<evidence type="ECO:0000256" key="3">
    <source>
        <dbReference type="ARBA" id="ARBA00022989"/>
    </source>
</evidence>
<keyword evidence="3 5" id="KW-1133">Transmembrane helix</keyword>
<keyword evidence="4 5" id="KW-0472">Membrane</keyword>
<dbReference type="AlphaFoldDB" id="A0A2A9EYM0"/>
<keyword evidence="7" id="KW-1185">Reference proteome</keyword>
<evidence type="ECO:0000313" key="7">
    <source>
        <dbReference type="Proteomes" id="UP000224130"/>
    </source>
</evidence>
<evidence type="ECO:0000313" key="6">
    <source>
        <dbReference type="EMBL" id="PFG43641.1"/>
    </source>
</evidence>
<dbReference type="InterPro" id="IPR019109">
    <property type="entry name" value="MamF_MmsF"/>
</dbReference>
<dbReference type="EMBL" id="PDJJ01000001">
    <property type="protein sequence ID" value="PFG43641.1"/>
    <property type="molecule type" value="Genomic_DNA"/>
</dbReference>
<proteinExistence type="predicted"/>
<dbReference type="Pfam" id="PF09685">
    <property type="entry name" value="MamF_MmsF"/>
    <property type="match status" value="1"/>
</dbReference>
<evidence type="ECO:0000256" key="1">
    <source>
        <dbReference type="ARBA" id="ARBA00004141"/>
    </source>
</evidence>
<evidence type="ECO:0000256" key="4">
    <source>
        <dbReference type="ARBA" id="ARBA00023136"/>
    </source>
</evidence>
<evidence type="ECO:0000256" key="2">
    <source>
        <dbReference type="ARBA" id="ARBA00022692"/>
    </source>
</evidence>
<feature type="transmembrane region" description="Helical" evidence="5">
    <location>
        <begin position="104"/>
        <end position="125"/>
    </location>
</feature>
<protein>
    <recommendedName>
        <fullName evidence="8">Tic20 family protein</fullName>
    </recommendedName>
</protein>
<dbReference type="Proteomes" id="UP000224130">
    <property type="component" value="Unassembled WGS sequence"/>
</dbReference>
<dbReference type="RefSeq" id="WP_098463968.1">
    <property type="nucleotide sequence ID" value="NZ_PDJJ01000001.1"/>
</dbReference>
<evidence type="ECO:0008006" key="8">
    <source>
        <dbReference type="Google" id="ProtNLM"/>
    </source>
</evidence>